<dbReference type="PANTHER" id="PTHR31468">
    <property type="entry name" value="1,3-BETA-GLUCANOSYLTRANSFERASE GAS1"/>
    <property type="match status" value="1"/>
</dbReference>
<keyword evidence="7" id="KW-0378">Hydrolase</keyword>
<feature type="compositionally biased region" description="Gly residues" evidence="6">
    <location>
        <begin position="423"/>
        <end position="439"/>
    </location>
</feature>
<evidence type="ECO:0000256" key="1">
    <source>
        <dbReference type="ARBA" id="ARBA00004609"/>
    </source>
</evidence>
<feature type="signal peptide" evidence="5">
    <location>
        <begin position="1"/>
        <end position="19"/>
    </location>
</feature>
<dbReference type="AlphaFoldDB" id="A0A317SXA2"/>
<dbReference type="PANTHER" id="PTHR31468:SF14">
    <property type="entry name" value="1,3-BETA-GLUCANOSYLTRANSFERASE GAS4"/>
    <property type="match status" value="1"/>
</dbReference>
<name>A0A317SXA2_9PEZI</name>
<accession>A0A317SXA2</accession>
<keyword evidence="5" id="KW-0336">GPI-anchor</keyword>
<proteinExistence type="inferred from homology"/>
<keyword evidence="5" id="KW-0449">Lipoprotein</keyword>
<organism evidence="7 8">
    <name type="scientific">Tuber magnatum</name>
    <name type="common">white Piedmont truffle</name>
    <dbReference type="NCBI Taxonomy" id="42249"/>
    <lineage>
        <taxon>Eukaryota</taxon>
        <taxon>Fungi</taxon>
        <taxon>Dikarya</taxon>
        <taxon>Ascomycota</taxon>
        <taxon>Pezizomycotina</taxon>
        <taxon>Pezizomycetes</taxon>
        <taxon>Pezizales</taxon>
        <taxon>Tuberaceae</taxon>
        <taxon>Tuber</taxon>
    </lineage>
</organism>
<reference evidence="7 8" key="1">
    <citation type="submission" date="2018-03" db="EMBL/GenBank/DDBJ databases">
        <title>Genomes of Pezizomycetes fungi and the evolution of truffles.</title>
        <authorList>
            <person name="Murat C."/>
            <person name="Payen T."/>
            <person name="Noel B."/>
            <person name="Kuo A."/>
            <person name="Martin F.M."/>
        </authorList>
    </citation>
    <scope>NUCLEOTIDE SEQUENCE [LARGE SCALE GENOMIC DNA]</scope>
    <source>
        <strain evidence="7">091103-1</strain>
    </source>
</reference>
<evidence type="ECO:0000313" key="8">
    <source>
        <dbReference type="Proteomes" id="UP000246991"/>
    </source>
</evidence>
<evidence type="ECO:0000256" key="5">
    <source>
        <dbReference type="RuleBase" id="RU361209"/>
    </source>
</evidence>
<evidence type="ECO:0000256" key="4">
    <source>
        <dbReference type="ARBA" id="ARBA00023180"/>
    </source>
</evidence>
<keyword evidence="4" id="KW-0325">Glycoprotein</keyword>
<dbReference type="Gene3D" id="3.20.20.80">
    <property type="entry name" value="Glycosidases"/>
    <property type="match status" value="1"/>
</dbReference>
<keyword evidence="5" id="KW-0472">Membrane</keyword>
<evidence type="ECO:0000256" key="3">
    <source>
        <dbReference type="ARBA" id="ARBA00022729"/>
    </source>
</evidence>
<dbReference type="STRING" id="42249.A0A317SXA2"/>
<dbReference type="Pfam" id="PF03198">
    <property type="entry name" value="Glyco_hydro_72"/>
    <property type="match status" value="1"/>
</dbReference>
<keyword evidence="5" id="KW-0808">Transferase</keyword>
<dbReference type="GO" id="GO:0031505">
    <property type="term" value="P:fungal-type cell wall organization"/>
    <property type="evidence" value="ECO:0007669"/>
    <property type="project" value="TreeGrafter"/>
</dbReference>
<comment type="similarity">
    <text evidence="2 5">Belongs to the glycosyl hydrolase 72 family.</text>
</comment>
<comment type="function">
    <text evidence="5">Splits internally a 1,3-beta-glucan molecule and transfers the newly generated reducing end (the donor) to the non-reducing end of another 1,3-beta-glucan molecule (the acceptor) forming a 1,3-beta linkage, resulting in the elongation of 1,3-beta-glucan chains in the cell wall.</text>
</comment>
<dbReference type="InterPro" id="IPR017853">
    <property type="entry name" value="GH"/>
</dbReference>
<feature type="region of interest" description="Disordered" evidence="6">
    <location>
        <begin position="420"/>
        <end position="453"/>
    </location>
</feature>
<sequence>MRFAVAALGALGFLGGVATAINPIELKNRHFVDSVTGKEFFIKGVDYQPGGAASVEKGGDPLTDPDKCARDVFLFQKLGINTIRVYSVDPTQDHNECMTILAAAGIYLVLDVNTPLEHQHLNNEEPWTTYTSMYSEHIFGVMNVFSGYDNTLAFLAGNEVIFDPKSAKASPNYVKAVVRDMKAYITNHVHRRIPVGYSNADDLRFRTALAAYLECGDTGYIDFWGVNSYQWCGKNTFEGSGYDKLVEDYKDYSLPIFFTEYGCNKVRPRIWQEVDALYSEKMTGVFSGGLVYEFTQEPNDYGLVSIKDENAVVLDEFDSLGDAFGKTPKEPTIPSGASSPKRPVDCPAASTMTGITANFTLPTTQGAEYIKNGVDNTKFVKGKFVTGPTLTTAHKITDSEGNEITDKTIKEVATYTQSDVPEGGIGINIGGGTGSGGESSSGSGSDSDSDKKNGAGSVKSITFGWSLGLIAIGFAVFL</sequence>
<keyword evidence="8" id="KW-1185">Reference proteome</keyword>
<keyword evidence="3 5" id="KW-0732">Signal</keyword>
<feature type="region of interest" description="Disordered" evidence="6">
    <location>
        <begin position="325"/>
        <end position="344"/>
    </location>
</feature>
<dbReference type="SUPFAM" id="SSF51445">
    <property type="entry name" value="(Trans)glycosidases"/>
    <property type="match status" value="1"/>
</dbReference>
<dbReference type="GO" id="GO:0016787">
    <property type="term" value="F:hydrolase activity"/>
    <property type="evidence" value="ECO:0007669"/>
    <property type="project" value="UniProtKB-KW"/>
</dbReference>
<comment type="subcellular location">
    <subcellularLocation>
        <location evidence="1 5">Cell membrane</location>
        <topology evidence="1 5">Lipid-anchor</topology>
        <topology evidence="1 5">GPI-anchor</topology>
    </subcellularLocation>
</comment>
<evidence type="ECO:0000256" key="6">
    <source>
        <dbReference type="SAM" id="MobiDB-lite"/>
    </source>
</evidence>
<dbReference type="GO" id="GO:0005886">
    <property type="term" value="C:plasma membrane"/>
    <property type="evidence" value="ECO:0007669"/>
    <property type="project" value="UniProtKB-SubCell"/>
</dbReference>
<evidence type="ECO:0000256" key="2">
    <source>
        <dbReference type="ARBA" id="ARBA00007528"/>
    </source>
</evidence>
<comment type="caution">
    <text evidence="7">The sequence shown here is derived from an EMBL/GenBank/DDBJ whole genome shotgun (WGS) entry which is preliminary data.</text>
</comment>
<dbReference type="EMBL" id="PYWC01000011">
    <property type="protein sequence ID" value="PWW78914.1"/>
    <property type="molecule type" value="Genomic_DNA"/>
</dbReference>
<dbReference type="InterPro" id="IPR004886">
    <property type="entry name" value="Glucanosyltransferase"/>
</dbReference>
<evidence type="ECO:0000313" key="7">
    <source>
        <dbReference type="EMBL" id="PWW78914.1"/>
    </source>
</evidence>
<dbReference type="OrthoDB" id="421038at2759"/>
<gene>
    <name evidence="7" type="ORF">C7212DRAFT_167282</name>
</gene>
<dbReference type="EC" id="2.4.1.-" evidence="5"/>
<feature type="chain" id="PRO_5016194010" description="1,3-beta-glucanosyltransferase" evidence="5">
    <location>
        <begin position="20"/>
        <end position="478"/>
    </location>
</feature>
<dbReference type="GO" id="GO:0071970">
    <property type="term" value="P:fungal-type cell wall (1-&gt;3)-beta-D-glucan biosynthetic process"/>
    <property type="evidence" value="ECO:0007669"/>
    <property type="project" value="TreeGrafter"/>
</dbReference>
<dbReference type="GO" id="GO:0098552">
    <property type="term" value="C:side of membrane"/>
    <property type="evidence" value="ECO:0007669"/>
    <property type="project" value="UniProtKB-KW"/>
</dbReference>
<dbReference type="GO" id="GO:0042124">
    <property type="term" value="F:1,3-beta-glucanosyltransferase activity"/>
    <property type="evidence" value="ECO:0007669"/>
    <property type="project" value="TreeGrafter"/>
</dbReference>
<dbReference type="Proteomes" id="UP000246991">
    <property type="component" value="Unassembled WGS sequence"/>
</dbReference>
<protein>
    <recommendedName>
        <fullName evidence="5">1,3-beta-glucanosyltransferase</fullName>
        <ecNumber evidence="5">2.4.1.-</ecNumber>
    </recommendedName>
</protein>